<keyword evidence="2" id="KW-0328">Glycosyltransferase</keyword>
<dbReference type="EMBL" id="BAAAHQ010000043">
    <property type="protein sequence ID" value="GAA0948808.1"/>
    <property type="molecule type" value="Genomic_DNA"/>
</dbReference>
<dbReference type="RefSeq" id="WP_343954173.1">
    <property type="nucleotide sequence ID" value="NZ_BAAAHQ010000043.1"/>
</dbReference>
<dbReference type="InterPro" id="IPR028098">
    <property type="entry name" value="Glyco_trans_4-like_N"/>
</dbReference>
<sequence length="374" mass="41311">MISTELAGLRLAVVNWRDPWHPAAGGAETYAWEMARRFAAAGARVRFVTARARGQAPYQLVDGVRLIRMGGLFTVYPLVLYWLLRRRSRFDAVLDCSNGIPFFTPWVLSRRTRVLCVVHHVHDRQFAVLPFLLAVLGRFLEGPGARWTYRRRLSVAVSPSTAAAMRERLGWLGPIEIVPNGVSVDPGGGSRERRPRIVCVGRLVAHKRVDLLLDAVPELRERWPDLRVDIVGRGPEEDRLRARLPEGTTLHGYLPDADKERLVAGARLQVIASQGEGWGLCVLEAAALGVPTVAFDVDGLRDAIRHGETGWLVPEGGDLAKGVAAALTELDATHADRCRAWAARFDWDGSAARMAALVLGRSVAPMRISGWEHQ</sequence>
<protein>
    <submittedName>
        <fullName evidence="5">Glycosyltransferase family 4 protein</fullName>
    </submittedName>
</protein>
<keyword evidence="6" id="KW-1185">Reference proteome</keyword>
<dbReference type="Pfam" id="PF13439">
    <property type="entry name" value="Glyco_transf_4"/>
    <property type="match status" value="1"/>
</dbReference>
<name>A0ABN1QXB6_9ACTN</name>
<comment type="caution">
    <text evidence="5">The sequence shown here is derived from an EMBL/GenBank/DDBJ whole genome shotgun (WGS) entry which is preliminary data.</text>
</comment>
<evidence type="ECO:0000256" key="3">
    <source>
        <dbReference type="ARBA" id="ARBA00022679"/>
    </source>
</evidence>
<evidence type="ECO:0000259" key="4">
    <source>
        <dbReference type="Pfam" id="PF13439"/>
    </source>
</evidence>
<keyword evidence="3" id="KW-0808">Transferase</keyword>
<comment type="similarity">
    <text evidence="1">Belongs to the glycosyltransferase group 1 family. Glycosyltransferase 4 subfamily.</text>
</comment>
<evidence type="ECO:0000313" key="5">
    <source>
        <dbReference type="EMBL" id="GAA0948808.1"/>
    </source>
</evidence>
<dbReference type="Proteomes" id="UP001501578">
    <property type="component" value="Unassembled WGS sequence"/>
</dbReference>
<dbReference type="PANTHER" id="PTHR12526:SF640">
    <property type="entry name" value="COLANIC ACID BIOSYNTHESIS GLYCOSYLTRANSFERASE WCAL-RELATED"/>
    <property type="match status" value="1"/>
</dbReference>
<dbReference type="SUPFAM" id="SSF53756">
    <property type="entry name" value="UDP-Glycosyltransferase/glycogen phosphorylase"/>
    <property type="match status" value="1"/>
</dbReference>
<organism evidence="5 6">
    <name type="scientific">Nonomuraea longicatena</name>
    <dbReference type="NCBI Taxonomy" id="83682"/>
    <lineage>
        <taxon>Bacteria</taxon>
        <taxon>Bacillati</taxon>
        <taxon>Actinomycetota</taxon>
        <taxon>Actinomycetes</taxon>
        <taxon>Streptosporangiales</taxon>
        <taxon>Streptosporangiaceae</taxon>
        <taxon>Nonomuraea</taxon>
    </lineage>
</organism>
<accession>A0ABN1QXB6</accession>
<evidence type="ECO:0000256" key="1">
    <source>
        <dbReference type="ARBA" id="ARBA00009481"/>
    </source>
</evidence>
<feature type="domain" description="Glycosyltransferase subfamily 4-like N-terminal" evidence="4">
    <location>
        <begin position="25"/>
        <end position="185"/>
    </location>
</feature>
<dbReference type="PANTHER" id="PTHR12526">
    <property type="entry name" value="GLYCOSYLTRANSFERASE"/>
    <property type="match status" value="1"/>
</dbReference>
<proteinExistence type="inferred from homology"/>
<reference evidence="5 6" key="1">
    <citation type="journal article" date="2019" name="Int. J. Syst. Evol. Microbiol.">
        <title>The Global Catalogue of Microorganisms (GCM) 10K type strain sequencing project: providing services to taxonomists for standard genome sequencing and annotation.</title>
        <authorList>
            <consortium name="The Broad Institute Genomics Platform"/>
            <consortium name="The Broad Institute Genome Sequencing Center for Infectious Disease"/>
            <person name="Wu L."/>
            <person name="Ma J."/>
        </authorList>
    </citation>
    <scope>NUCLEOTIDE SEQUENCE [LARGE SCALE GENOMIC DNA]</scope>
    <source>
        <strain evidence="5 6">JCM 11136</strain>
    </source>
</reference>
<evidence type="ECO:0000256" key="2">
    <source>
        <dbReference type="ARBA" id="ARBA00022676"/>
    </source>
</evidence>
<evidence type="ECO:0000313" key="6">
    <source>
        <dbReference type="Proteomes" id="UP001501578"/>
    </source>
</evidence>
<dbReference type="Gene3D" id="3.40.50.2000">
    <property type="entry name" value="Glycogen Phosphorylase B"/>
    <property type="match status" value="2"/>
</dbReference>
<dbReference type="Pfam" id="PF13692">
    <property type="entry name" value="Glyco_trans_1_4"/>
    <property type="match status" value="1"/>
</dbReference>
<dbReference type="CDD" id="cd03801">
    <property type="entry name" value="GT4_PimA-like"/>
    <property type="match status" value="1"/>
</dbReference>
<gene>
    <name evidence="5" type="ORF">GCM10009560_66460</name>
</gene>